<proteinExistence type="predicted"/>
<dbReference type="Pfam" id="PF21892">
    <property type="entry name" value="TMEM145_N"/>
    <property type="match status" value="1"/>
</dbReference>
<feature type="transmembrane region" description="Helical" evidence="7">
    <location>
        <begin position="300"/>
        <end position="320"/>
    </location>
</feature>
<feature type="transmembrane region" description="Helical" evidence="7">
    <location>
        <begin position="370"/>
        <end position="395"/>
    </location>
</feature>
<dbReference type="AlphaFoldDB" id="A0AAV2HRB0"/>
<evidence type="ECO:0000256" key="6">
    <source>
        <dbReference type="SAM" id="MobiDB-lite"/>
    </source>
</evidence>
<organism evidence="11 12">
    <name type="scientific">Lymnaea stagnalis</name>
    <name type="common">Great pond snail</name>
    <name type="synonym">Helix stagnalis</name>
    <dbReference type="NCBI Taxonomy" id="6523"/>
    <lineage>
        <taxon>Eukaryota</taxon>
        <taxon>Metazoa</taxon>
        <taxon>Spiralia</taxon>
        <taxon>Lophotrochozoa</taxon>
        <taxon>Mollusca</taxon>
        <taxon>Gastropoda</taxon>
        <taxon>Heterobranchia</taxon>
        <taxon>Euthyneura</taxon>
        <taxon>Panpulmonata</taxon>
        <taxon>Hygrophila</taxon>
        <taxon>Lymnaeoidea</taxon>
        <taxon>Lymnaeidae</taxon>
        <taxon>Lymnaea</taxon>
    </lineage>
</organism>
<feature type="compositionally biased region" description="Low complexity" evidence="6">
    <location>
        <begin position="528"/>
        <end position="539"/>
    </location>
</feature>
<dbReference type="GO" id="GO:0016020">
    <property type="term" value="C:membrane"/>
    <property type="evidence" value="ECO:0007669"/>
    <property type="project" value="UniProtKB-SubCell"/>
</dbReference>
<dbReference type="PANTHER" id="PTHR23252:SF24">
    <property type="entry name" value="TRANSMEMBRANE PROTEIN 145"/>
    <property type="match status" value="1"/>
</dbReference>
<feature type="domain" description="GPR180/TMEM145 transmembrane" evidence="9">
    <location>
        <begin position="200"/>
        <end position="420"/>
    </location>
</feature>
<evidence type="ECO:0008006" key="13">
    <source>
        <dbReference type="Google" id="ProtNLM"/>
    </source>
</evidence>
<keyword evidence="8" id="KW-0732">Signal</keyword>
<keyword evidence="2 7" id="KW-0812">Transmembrane</keyword>
<evidence type="ECO:0000313" key="11">
    <source>
        <dbReference type="EMBL" id="CAL1534666.1"/>
    </source>
</evidence>
<protein>
    <recommendedName>
        <fullName evidence="13">Intimal thickness related receptor IRP domain-containing protein</fullName>
    </recommendedName>
</protein>
<dbReference type="InterPro" id="IPR019336">
    <property type="entry name" value="GPR180/TMEM145_TM"/>
</dbReference>
<gene>
    <name evidence="11" type="ORF">GSLYS_00008626001</name>
</gene>
<comment type="subcellular location">
    <subcellularLocation>
        <location evidence="1">Membrane</location>
        <topology evidence="1">Multi-pass membrane protein</topology>
    </subcellularLocation>
</comment>
<evidence type="ECO:0000259" key="10">
    <source>
        <dbReference type="Pfam" id="PF21892"/>
    </source>
</evidence>
<name>A0AAV2HRB0_LYMST</name>
<reference evidence="11 12" key="1">
    <citation type="submission" date="2024-04" db="EMBL/GenBank/DDBJ databases">
        <authorList>
            <consortium name="Genoscope - CEA"/>
            <person name="William W."/>
        </authorList>
    </citation>
    <scope>NUCLEOTIDE SEQUENCE [LARGE SCALE GENOMIC DNA]</scope>
</reference>
<feature type="region of interest" description="Disordered" evidence="6">
    <location>
        <begin position="495"/>
        <end position="551"/>
    </location>
</feature>
<dbReference type="GO" id="GO:0019236">
    <property type="term" value="P:response to pheromone"/>
    <property type="evidence" value="ECO:0007669"/>
    <property type="project" value="InterPro"/>
</dbReference>
<dbReference type="Proteomes" id="UP001497497">
    <property type="component" value="Unassembled WGS sequence"/>
</dbReference>
<keyword evidence="5" id="KW-0325">Glycoprotein</keyword>
<evidence type="ECO:0000259" key="9">
    <source>
        <dbReference type="Pfam" id="PF10192"/>
    </source>
</evidence>
<accession>A0AAV2HRB0</accession>
<keyword evidence="12" id="KW-1185">Reference proteome</keyword>
<feature type="transmembrane region" description="Helical" evidence="7">
    <location>
        <begin position="230"/>
        <end position="252"/>
    </location>
</feature>
<feature type="compositionally biased region" description="Polar residues" evidence="6">
    <location>
        <begin position="590"/>
        <end position="607"/>
    </location>
</feature>
<evidence type="ECO:0000256" key="3">
    <source>
        <dbReference type="ARBA" id="ARBA00022989"/>
    </source>
</evidence>
<feature type="transmembrane region" description="Helical" evidence="7">
    <location>
        <begin position="191"/>
        <end position="218"/>
    </location>
</feature>
<feature type="transmembrane region" description="Helical" evidence="7">
    <location>
        <begin position="264"/>
        <end position="288"/>
    </location>
</feature>
<feature type="signal peptide" evidence="8">
    <location>
        <begin position="1"/>
        <end position="26"/>
    </location>
</feature>
<evidence type="ECO:0000256" key="8">
    <source>
        <dbReference type="SAM" id="SignalP"/>
    </source>
</evidence>
<dbReference type="Pfam" id="PF10192">
    <property type="entry name" value="GPR180-TMEM145_TM"/>
    <property type="match status" value="1"/>
</dbReference>
<evidence type="ECO:0000256" key="2">
    <source>
        <dbReference type="ARBA" id="ARBA00022692"/>
    </source>
</evidence>
<evidence type="ECO:0000256" key="5">
    <source>
        <dbReference type="ARBA" id="ARBA00023180"/>
    </source>
</evidence>
<sequence length="607" mass="68800">MSTTGRLFTSAVLFLLFSSFLKSAESKWVEGTIETYEDWVFITRFCFLSNVGNMKYLFEYPYEYGIENILFYYDVPGQWDAVYQKDLTCDKKMDALRGNNRFPLGAPGGMYRYFGNSLQMCNDSVIRAGRRWYVCQGDMDFSSARERWWFIVLSRCDPPANNTVRGMYLRYKLHMTNGDDLLHKEFSADEFYILIIDIIFFILYLILMVLSIICAMMLSKKQLLHTTYKMYMATLTIWTLHLFCMVIAWGYYGTTGWEIRPLEVVGRILQACGHIIFMLMLILMAKGYTIVRGRLTKKNAIKITIFINLYIVATIILFIWEGVIFDPGLVLYYYESPPGYGMITVILIGWLWFTKAAVFTLKYYKTKTTFYVAFYSIYTIWFWASPIVTLVAMFAMAKWTREKSVNGVQQFIALVGHSVFLLLTWPSRVDDNFPYTIRTTQIAAMKDSEDSGSQSDNTYVISSEYTTGPNLDIFITLKDSDQSAGGDRVYGPLGSKIFQSEDTGTPDHAKPQFGSSLPPIRAQLSHGTPTTSAAANSTTQNGHSSGSLPPLRTATLHMALHGDEDGDNSIQLPPLRGTGLPPIVAHGGDQPTNTKDLFTVSSKASNI</sequence>
<evidence type="ECO:0000256" key="1">
    <source>
        <dbReference type="ARBA" id="ARBA00004141"/>
    </source>
</evidence>
<feature type="chain" id="PRO_5043359921" description="Intimal thickness related receptor IRP domain-containing protein" evidence="8">
    <location>
        <begin position="27"/>
        <end position="607"/>
    </location>
</feature>
<dbReference type="GO" id="GO:0007186">
    <property type="term" value="P:G protein-coupled receptor signaling pathway"/>
    <property type="evidence" value="ECO:0007669"/>
    <property type="project" value="InterPro"/>
</dbReference>
<dbReference type="PANTHER" id="PTHR23252">
    <property type="entry name" value="INTIMAL THICKNESS RECEPTOR-RELATED"/>
    <property type="match status" value="1"/>
</dbReference>
<evidence type="ECO:0000313" key="12">
    <source>
        <dbReference type="Proteomes" id="UP001497497"/>
    </source>
</evidence>
<evidence type="ECO:0000256" key="4">
    <source>
        <dbReference type="ARBA" id="ARBA00023136"/>
    </source>
</evidence>
<comment type="caution">
    <text evidence="11">The sequence shown here is derived from an EMBL/GenBank/DDBJ whole genome shotgun (WGS) entry which is preliminary data.</text>
</comment>
<feature type="transmembrane region" description="Helical" evidence="7">
    <location>
        <begin position="340"/>
        <end position="358"/>
    </location>
</feature>
<dbReference type="InterPro" id="IPR053880">
    <property type="entry name" value="GPR180-like_N"/>
</dbReference>
<evidence type="ECO:0000256" key="7">
    <source>
        <dbReference type="SAM" id="Phobius"/>
    </source>
</evidence>
<dbReference type="EMBL" id="CAXITT010000179">
    <property type="protein sequence ID" value="CAL1534666.1"/>
    <property type="molecule type" value="Genomic_DNA"/>
</dbReference>
<feature type="region of interest" description="Disordered" evidence="6">
    <location>
        <begin position="585"/>
        <end position="607"/>
    </location>
</feature>
<feature type="domain" description="GPR180-like N-terminal" evidence="10">
    <location>
        <begin position="29"/>
        <end position="165"/>
    </location>
</feature>
<dbReference type="InterPro" id="IPR047831">
    <property type="entry name" value="GPR180/TMEM145"/>
</dbReference>
<keyword evidence="3 7" id="KW-1133">Transmembrane helix</keyword>
<keyword evidence="4 7" id="KW-0472">Membrane</keyword>